<dbReference type="Gene3D" id="3.40.1190.10">
    <property type="entry name" value="Mur-like, catalytic domain"/>
    <property type="match status" value="1"/>
</dbReference>
<evidence type="ECO:0000256" key="1">
    <source>
        <dbReference type="ARBA" id="ARBA00001946"/>
    </source>
</evidence>
<dbReference type="Pfam" id="PF02875">
    <property type="entry name" value="Mur_ligase_C"/>
    <property type="match status" value="1"/>
</dbReference>
<organism evidence="26 27">
    <name type="scientific">Aquicella lusitana</name>
    <dbReference type="NCBI Taxonomy" id="254246"/>
    <lineage>
        <taxon>Bacteria</taxon>
        <taxon>Pseudomonadati</taxon>
        <taxon>Pseudomonadota</taxon>
        <taxon>Gammaproteobacteria</taxon>
        <taxon>Legionellales</taxon>
        <taxon>Coxiellaceae</taxon>
        <taxon>Aquicella</taxon>
    </lineage>
</organism>
<evidence type="ECO:0000256" key="12">
    <source>
        <dbReference type="ARBA" id="ARBA00022741"/>
    </source>
</evidence>
<comment type="catalytic activity">
    <reaction evidence="22">
        <text>7,8-dihydropteroate + L-glutamate + ATP = 7,8-dihydrofolate + ADP + phosphate + H(+)</text>
        <dbReference type="Rhea" id="RHEA:23584"/>
        <dbReference type="ChEBI" id="CHEBI:15378"/>
        <dbReference type="ChEBI" id="CHEBI:17839"/>
        <dbReference type="ChEBI" id="CHEBI:29985"/>
        <dbReference type="ChEBI" id="CHEBI:30616"/>
        <dbReference type="ChEBI" id="CHEBI:43474"/>
        <dbReference type="ChEBI" id="CHEBI:57451"/>
        <dbReference type="ChEBI" id="CHEBI:456216"/>
        <dbReference type="EC" id="6.3.2.12"/>
    </reaction>
</comment>
<dbReference type="Gene3D" id="3.90.190.20">
    <property type="entry name" value="Mur ligase, C-terminal domain"/>
    <property type="match status" value="1"/>
</dbReference>
<dbReference type="InterPro" id="IPR036565">
    <property type="entry name" value="Mur-like_cat_sf"/>
</dbReference>
<comment type="catalytic activity">
    <reaction evidence="19">
        <text>(6S)-5,6,7,8-tetrahydrofolyl-(gamma-L-Glu)(n) + L-glutamate + ATP = (6S)-5,6,7,8-tetrahydrofolyl-(gamma-L-Glu)(n+1) + ADP + phosphate + H(+)</text>
        <dbReference type="Rhea" id="RHEA:10580"/>
        <dbReference type="Rhea" id="RHEA-COMP:14738"/>
        <dbReference type="Rhea" id="RHEA-COMP:14740"/>
        <dbReference type="ChEBI" id="CHEBI:15378"/>
        <dbReference type="ChEBI" id="CHEBI:29985"/>
        <dbReference type="ChEBI" id="CHEBI:30616"/>
        <dbReference type="ChEBI" id="CHEBI:43474"/>
        <dbReference type="ChEBI" id="CHEBI:141005"/>
        <dbReference type="ChEBI" id="CHEBI:456216"/>
        <dbReference type="EC" id="6.3.2.17"/>
    </reaction>
</comment>
<dbReference type="EMBL" id="QQAX01000020">
    <property type="protein sequence ID" value="RDI41347.1"/>
    <property type="molecule type" value="Genomic_DNA"/>
</dbReference>
<dbReference type="GO" id="GO:0046872">
    <property type="term" value="F:metal ion binding"/>
    <property type="evidence" value="ECO:0007669"/>
    <property type="project" value="UniProtKB-KW"/>
</dbReference>
<evidence type="ECO:0000313" key="26">
    <source>
        <dbReference type="EMBL" id="RDI41347.1"/>
    </source>
</evidence>
<dbReference type="GO" id="GO:0046654">
    <property type="term" value="P:tetrahydrofolate biosynthetic process"/>
    <property type="evidence" value="ECO:0007669"/>
    <property type="project" value="UniProtKB-UniPathway"/>
</dbReference>
<evidence type="ECO:0000256" key="20">
    <source>
        <dbReference type="ARBA" id="ARBA00047808"/>
    </source>
</evidence>
<dbReference type="GO" id="GO:0005737">
    <property type="term" value="C:cytoplasm"/>
    <property type="evidence" value="ECO:0007669"/>
    <property type="project" value="TreeGrafter"/>
</dbReference>
<evidence type="ECO:0000256" key="11">
    <source>
        <dbReference type="ARBA" id="ARBA00022723"/>
    </source>
</evidence>
<evidence type="ECO:0000256" key="5">
    <source>
        <dbReference type="ARBA" id="ARBA00008276"/>
    </source>
</evidence>
<dbReference type="InterPro" id="IPR013221">
    <property type="entry name" value="Mur_ligase_cen"/>
</dbReference>
<dbReference type="PANTHER" id="PTHR11136">
    <property type="entry name" value="FOLYLPOLYGLUTAMATE SYNTHASE-RELATED"/>
    <property type="match status" value="1"/>
</dbReference>
<reference evidence="26 27" key="1">
    <citation type="submission" date="2018-07" db="EMBL/GenBank/DDBJ databases">
        <title>Genomic Encyclopedia of Type Strains, Phase IV (KMG-IV): sequencing the most valuable type-strain genomes for metagenomic binning, comparative biology and taxonomic classification.</title>
        <authorList>
            <person name="Goeker M."/>
        </authorList>
    </citation>
    <scope>NUCLEOTIDE SEQUENCE [LARGE SCALE GENOMIC DNA]</scope>
    <source>
        <strain evidence="26 27">DSM 16500</strain>
    </source>
</reference>
<proteinExistence type="inferred from homology"/>
<dbReference type="Proteomes" id="UP000254720">
    <property type="component" value="Unassembled WGS sequence"/>
</dbReference>
<evidence type="ECO:0000256" key="14">
    <source>
        <dbReference type="ARBA" id="ARBA00022842"/>
    </source>
</evidence>
<comment type="function">
    <text evidence="2">Functions in two distinct reactions of the de novo folate biosynthetic pathway. Catalyzes the addition of a glutamate residue to dihydropteroate (7,8-dihydropteroate or H2Pte) to form dihydrofolate (7,8-dihydrofolate monoglutamate or H2Pte-Glu). Also catalyzes successive additions of L-glutamate to tetrahydrofolate or 10-formyltetrahydrofolate or 5,10-methylenetetrahydrofolate, leading to folylpolyglutamate derivatives.</text>
</comment>
<dbReference type="SUPFAM" id="SSF53244">
    <property type="entry name" value="MurD-like peptide ligases, peptide-binding domain"/>
    <property type="match status" value="1"/>
</dbReference>
<evidence type="ECO:0000256" key="13">
    <source>
        <dbReference type="ARBA" id="ARBA00022840"/>
    </source>
</evidence>
<dbReference type="AlphaFoldDB" id="A0A370GCB9"/>
<evidence type="ECO:0000256" key="15">
    <source>
        <dbReference type="ARBA" id="ARBA00022909"/>
    </source>
</evidence>
<feature type="domain" description="Mur ligase C-terminal" evidence="24">
    <location>
        <begin position="283"/>
        <end position="404"/>
    </location>
</feature>
<dbReference type="EC" id="6.3.2.17" evidence="8"/>
<comment type="pathway">
    <text evidence="4">Cofactor biosynthesis; tetrahydrofolylpolyglutamate biosynthesis.</text>
</comment>
<dbReference type="Pfam" id="PF08245">
    <property type="entry name" value="Mur_ligase_M"/>
    <property type="match status" value="1"/>
</dbReference>
<evidence type="ECO:0000256" key="18">
    <source>
        <dbReference type="ARBA" id="ARBA00032510"/>
    </source>
</evidence>
<dbReference type="GO" id="GO:0004326">
    <property type="term" value="F:tetrahydrofolylpolyglutamate synthase activity"/>
    <property type="evidence" value="ECO:0007669"/>
    <property type="project" value="UniProtKB-EC"/>
</dbReference>
<evidence type="ECO:0000256" key="21">
    <source>
        <dbReference type="ARBA" id="ARBA00049035"/>
    </source>
</evidence>
<evidence type="ECO:0000256" key="22">
    <source>
        <dbReference type="ARBA" id="ARBA00049161"/>
    </source>
</evidence>
<name>A0A370GCB9_9COXI</name>
<sequence>MYLSTLAEWLDWIASIHVAEIELGLDRVRVVAAQLGLLSPSCAVIIVGGTNGKGSTVAGLESIYRAAGFRVGTFTSPILFKHNEQVRIDGREATDEAFCNAFQQIESARGNVSLTPFEFQTLAALLIFSQHSLDVMILEVGLGGRLDAVNILDADVAIITSIDIDHVEWLGSTRDEIAYEKAGIFRHGKPAVCGDADPPASLIKQAALKDVPLYCQHKDFDYRESERHWSWKSFISTYDALSYNALATQNMSTVLMAMSLLQERLPVAREAIDKGLTEVKLPGRIQIIPGPVTHIYDVSHNPAAVTHLAKQLATMPCDGKTHAVFSMLADKDITTSIRAIQDSIHTWYIAPLLVKRAATASVLTRAFEAAGEGDIPLFATISEAYEAALRQAVAGDRIIVFGSFHTVAEIFKKQRTAFFTTQPGP</sequence>
<keyword evidence="15" id="KW-0289">Folate biosynthesis</keyword>
<keyword evidence="11" id="KW-0479">Metal-binding</keyword>
<comment type="catalytic activity">
    <reaction evidence="20">
        <text>10-formyltetrahydrofolyl-(gamma-L-Glu)(n) + L-glutamate + ATP = 10-formyltetrahydrofolyl-(gamma-L-Glu)(n+1) + ADP + phosphate + H(+)</text>
        <dbReference type="Rhea" id="RHEA:51904"/>
        <dbReference type="Rhea" id="RHEA-COMP:13088"/>
        <dbReference type="Rhea" id="RHEA-COMP:14300"/>
        <dbReference type="ChEBI" id="CHEBI:15378"/>
        <dbReference type="ChEBI" id="CHEBI:29985"/>
        <dbReference type="ChEBI" id="CHEBI:30616"/>
        <dbReference type="ChEBI" id="CHEBI:43474"/>
        <dbReference type="ChEBI" id="CHEBI:134413"/>
        <dbReference type="ChEBI" id="CHEBI:456216"/>
        <dbReference type="EC" id="6.3.2.17"/>
    </reaction>
</comment>
<dbReference type="InterPro" id="IPR001645">
    <property type="entry name" value="Folylpolyglutamate_synth"/>
</dbReference>
<comment type="similarity">
    <text evidence="5 23">Belongs to the folylpolyglutamate synthase family.</text>
</comment>
<evidence type="ECO:0000259" key="24">
    <source>
        <dbReference type="Pfam" id="PF02875"/>
    </source>
</evidence>
<evidence type="ECO:0000256" key="6">
    <source>
        <dbReference type="ARBA" id="ARBA00011245"/>
    </source>
</evidence>
<dbReference type="GO" id="GO:0008841">
    <property type="term" value="F:dihydrofolate synthase activity"/>
    <property type="evidence" value="ECO:0007669"/>
    <property type="project" value="UniProtKB-EC"/>
</dbReference>
<dbReference type="PIRSF" id="PIRSF001563">
    <property type="entry name" value="Folylpolyglu_synth"/>
    <property type="match status" value="1"/>
</dbReference>
<keyword evidence="10 23" id="KW-0436">Ligase</keyword>
<keyword evidence="13 23" id="KW-0067">ATP-binding</keyword>
<comment type="catalytic activity">
    <reaction evidence="21">
        <text>(6R)-5,10-methylenetetrahydrofolyl-(gamma-L-Glu)(n) + L-glutamate + ATP = (6R)-5,10-methylenetetrahydrofolyl-(gamma-L-Glu)(n+1) + ADP + phosphate + H(+)</text>
        <dbReference type="Rhea" id="RHEA:51912"/>
        <dbReference type="Rhea" id="RHEA-COMP:13257"/>
        <dbReference type="Rhea" id="RHEA-COMP:13258"/>
        <dbReference type="ChEBI" id="CHEBI:15378"/>
        <dbReference type="ChEBI" id="CHEBI:29985"/>
        <dbReference type="ChEBI" id="CHEBI:30616"/>
        <dbReference type="ChEBI" id="CHEBI:43474"/>
        <dbReference type="ChEBI" id="CHEBI:136572"/>
        <dbReference type="ChEBI" id="CHEBI:456216"/>
        <dbReference type="EC" id="6.3.2.17"/>
    </reaction>
</comment>
<evidence type="ECO:0000256" key="2">
    <source>
        <dbReference type="ARBA" id="ARBA00002714"/>
    </source>
</evidence>
<dbReference type="NCBIfam" id="NF008101">
    <property type="entry name" value="PRK10846.1"/>
    <property type="match status" value="1"/>
</dbReference>
<comment type="subunit">
    <text evidence="6">Monomer.</text>
</comment>
<evidence type="ECO:0000256" key="10">
    <source>
        <dbReference type="ARBA" id="ARBA00022598"/>
    </source>
</evidence>
<protein>
    <recommendedName>
        <fullName evidence="9">Dihydrofolate synthase/folylpolyglutamate synthase</fullName>
        <ecNumber evidence="7">6.3.2.12</ecNumber>
        <ecNumber evidence="8">6.3.2.17</ecNumber>
    </recommendedName>
    <alternativeName>
        <fullName evidence="18">Folylpoly-gamma-glutamate synthetase-dihydrofolate synthetase</fullName>
    </alternativeName>
    <alternativeName>
        <fullName evidence="16">Folylpolyglutamate synthetase</fullName>
    </alternativeName>
    <alternativeName>
        <fullName evidence="17">Tetrahydrofolylpolyglutamate synthase</fullName>
    </alternativeName>
</protein>
<dbReference type="RefSeq" id="WP_114834978.1">
    <property type="nucleotide sequence ID" value="NZ_LR699114.1"/>
</dbReference>
<evidence type="ECO:0000256" key="4">
    <source>
        <dbReference type="ARBA" id="ARBA00005150"/>
    </source>
</evidence>
<evidence type="ECO:0000256" key="17">
    <source>
        <dbReference type="ARBA" id="ARBA00030592"/>
    </source>
</evidence>
<evidence type="ECO:0000256" key="19">
    <source>
        <dbReference type="ARBA" id="ARBA00047493"/>
    </source>
</evidence>
<dbReference type="OrthoDB" id="9809356at2"/>
<keyword evidence="27" id="KW-1185">Reference proteome</keyword>
<dbReference type="GO" id="GO:0005524">
    <property type="term" value="F:ATP binding"/>
    <property type="evidence" value="ECO:0007669"/>
    <property type="project" value="UniProtKB-KW"/>
</dbReference>
<comment type="caution">
    <text evidence="26">The sequence shown here is derived from an EMBL/GenBank/DDBJ whole genome shotgun (WGS) entry which is preliminary data.</text>
</comment>
<comment type="pathway">
    <text evidence="3">Cofactor biosynthesis; tetrahydrofolate biosynthesis; 7,8-dihydrofolate from 2-amino-4-hydroxy-6-hydroxymethyl-7,8-dihydropteridine diphosphate and 4-aminobenzoate: step 2/2.</text>
</comment>
<evidence type="ECO:0000256" key="7">
    <source>
        <dbReference type="ARBA" id="ARBA00013023"/>
    </source>
</evidence>
<keyword evidence="14" id="KW-0460">Magnesium</keyword>
<keyword evidence="12 23" id="KW-0547">Nucleotide-binding</keyword>
<dbReference type="UniPathway" id="UPA00077">
    <property type="reaction ID" value="UER00157"/>
</dbReference>
<evidence type="ECO:0000256" key="9">
    <source>
        <dbReference type="ARBA" id="ARBA00019357"/>
    </source>
</evidence>
<evidence type="ECO:0000256" key="3">
    <source>
        <dbReference type="ARBA" id="ARBA00004799"/>
    </source>
</evidence>
<dbReference type="PANTHER" id="PTHR11136:SF0">
    <property type="entry name" value="DIHYDROFOLATE SYNTHETASE-RELATED"/>
    <property type="match status" value="1"/>
</dbReference>
<evidence type="ECO:0000256" key="23">
    <source>
        <dbReference type="PIRNR" id="PIRNR001563"/>
    </source>
</evidence>
<dbReference type="InterPro" id="IPR036615">
    <property type="entry name" value="Mur_ligase_C_dom_sf"/>
</dbReference>
<evidence type="ECO:0000256" key="16">
    <source>
        <dbReference type="ARBA" id="ARBA00030048"/>
    </source>
</evidence>
<gene>
    <name evidence="26" type="ORF">C8D86_12047</name>
</gene>
<dbReference type="NCBIfam" id="TIGR01499">
    <property type="entry name" value="folC"/>
    <property type="match status" value="1"/>
</dbReference>
<feature type="domain" description="Mur ligase central" evidence="25">
    <location>
        <begin position="47"/>
        <end position="207"/>
    </location>
</feature>
<dbReference type="FunFam" id="3.40.1190.10:FF:000004">
    <property type="entry name" value="Dihydrofolate synthase/folylpolyglutamate synthase"/>
    <property type="match status" value="1"/>
</dbReference>
<evidence type="ECO:0000313" key="27">
    <source>
        <dbReference type="Proteomes" id="UP000254720"/>
    </source>
</evidence>
<comment type="cofactor">
    <cofactor evidence="1">
        <name>Mg(2+)</name>
        <dbReference type="ChEBI" id="CHEBI:18420"/>
    </cofactor>
</comment>
<dbReference type="SUPFAM" id="SSF53623">
    <property type="entry name" value="MurD-like peptide ligases, catalytic domain"/>
    <property type="match status" value="1"/>
</dbReference>
<dbReference type="EC" id="6.3.2.12" evidence="7"/>
<evidence type="ECO:0000256" key="8">
    <source>
        <dbReference type="ARBA" id="ARBA00013025"/>
    </source>
</evidence>
<dbReference type="GO" id="GO:0046656">
    <property type="term" value="P:folic acid biosynthetic process"/>
    <property type="evidence" value="ECO:0007669"/>
    <property type="project" value="UniProtKB-KW"/>
</dbReference>
<dbReference type="InterPro" id="IPR004101">
    <property type="entry name" value="Mur_ligase_C"/>
</dbReference>
<evidence type="ECO:0000259" key="25">
    <source>
        <dbReference type="Pfam" id="PF08245"/>
    </source>
</evidence>
<accession>A0A370GCB9</accession>